<protein>
    <submittedName>
        <fullName evidence="5">Beta-galactosidase</fullName>
        <ecNumber evidence="5">3.2.1.23</ecNumber>
    </submittedName>
</protein>
<keyword evidence="1 5" id="KW-0378">Hydrolase</keyword>
<reference evidence="5" key="1">
    <citation type="submission" date="2021-04" db="EMBL/GenBank/DDBJ databases">
        <title>Genome based classification of Actinospica acidithermotolerans sp. nov., an actinobacterium isolated from an Indonesian hot spring.</title>
        <authorList>
            <person name="Kusuma A.B."/>
            <person name="Putra K.E."/>
            <person name="Nafisah S."/>
            <person name="Loh J."/>
            <person name="Nouioui I."/>
            <person name="Goodfellow M."/>
        </authorList>
    </citation>
    <scope>NUCLEOTIDE SEQUENCE</scope>
    <source>
        <strain evidence="5">CSCA 57</strain>
    </source>
</reference>
<evidence type="ECO:0000256" key="1">
    <source>
        <dbReference type="ARBA" id="ARBA00022801"/>
    </source>
</evidence>
<proteinExistence type="predicted"/>
<sequence length="758" mass="79227">MLRTVKRGAVPLLCCLATSLLTVPSPSADAATAAAHDGSGSSRQLWATQFQFDDNGTPWSVAMFRSIKAEGVDEAEFNMPWSTIEPAEGMFDFGELDQELANAAAAGVKIVPIFWQSGWGGSPASWITDFERDSSGAQGDAPAWWDAGEQDAYFQYVTATVAHIAHDPGFGGAILNYGRLDAQWDMPGNGFGGWAPADIAFFQHTWLPRTYGTIARFDTANGTTYTDFSQVPAAASGPLASVYQAFRLWSVQDTYGRLTAAVRRITGGPLYYYFGGHISNAPQYGNLPEVFFQLARRYDVSIIEDAAASPGLSLLFGSLARAYHVPVAQEWTPTTEDLYPAEAAQWMANYGMTAPYGGGEDFFIHDGTDKDVVGWPLYTGWLPQLKAISQAGSYPTQPVAVYYDDSQAEGNADGGDLSAIENEITSIWNGYQAGFAVVTSSEVADQAARLDRYRAVLPLNGTDANVTAYQQDGGTVLASAAQLSQSAPAYAVLSSAYALQTTPVTAADRKSSTVTLAEVNAAFPYDGSVTLNPAGLDLVPGTYHIVDAVTGAVPSQTTLSDGGICAPVHLASAALDQWNVVPGPAPAGTPVPAACPDTGGGPATVTGTAGVSGGGIEFLDVGATGLGGDGNLYSVTQGGQAAYETWPNTQTGVSPANVYLQIDPSSQVYTASTVAVAVTYWSVAGQGFTVQYDAPGDAYLNGPSVTGSGTGSWQSATVTLTDPQFGEAQNLGADLRLAVADPSQPLYVSSVTMSVAGS</sequence>
<evidence type="ECO:0000259" key="4">
    <source>
        <dbReference type="Pfam" id="PF02449"/>
    </source>
</evidence>
<gene>
    <name evidence="5" type="ORF">KDL01_25165</name>
</gene>
<dbReference type="EC" id="3.2.1.23" evidence="5"/>
<dbReference type="Pfam" id="PF02449">
    <property type="entry name" value="Glyco_hydro_42"/>
    <property type="match status" value="1"/>
</dbReference>
<dbReference type="InterPro" id="IPR013529">
    <property type="entry name" value="Glyco_hydro_42_N"/>
</dbReference>
<keyword evidence="6" id="KW-1185">Reference proteome</keyword>
<dbReference type="GO" id="GO:0004565">
    <property type="term" value="F:beta-galactosidase activity"/>
    <property type="evidence" value="ECO:0007669"/>
    <property type="project" value="UniProtKB-EC"/>
</dbReference>
<dbReference type="GO" id="GO:0009341">
    <property type="term" value="C:beta-galactosidase complex"/>
    <property type="evidence" value="ECO:0007669"/>
    <property type="project" value="InterPro"/>
</dbReference>
<dbReference type="AlphaFoldDB" id="A0A941IQS8"/>
<feature type="domain" description="Glycoside hydrolase family 42 N-terminal" evidence="4">
    <location>
        <begin position="65"/>
        <end position="111"/>
    </location>
</feature>
<dbReference type="EMBL" id="JAGSOG010000150">
    <property type="protein sequence ID" value="MBR7836594.1"/>
    <property type="molecule type" value="Genomic_DNA"/>
</dbReference>
<dbReference type="SUPFAM" id="SSF51445">
    <property type="entry name" value="(Trans)glycosidases"/>
    <property type="match status" value="1"/>
</dbReference>
<dbReference type="Gene3D" id="3.20.20.80">
    <property type="entry name" value="Glycosidases"/>
    <property type="match status" value="1"/>
</dbReference>
<dbReference type="Proteomes" id="UP000675781">
    <property type="component" value="Unassembled WGS sequence"/>
</dbReference>
<evidence type="ECO:0000256" key="3">
    <source>
        <dbReference type="SAM" id="SignalP"/>
    </source>
</evidence>
<feature type="chain" id="PRO_5037337023" evidence="3">
    <location>
        <begin position="31"/>
        <end position="758"/>
    </location>
</feature>
<keyword evidence="2 5" id="KW-0326">Glycosidase</keyword>
<feature type="signal peptide" evidence="3">
    <location>
        <begin position="1"/>
        <end position="30"/>
    </location>
</feature>
<dbReference type="InterPro" id="IPR017853">
    <property type="entry name" value="GH"/>
</dbReference>
<name>A0A941IQS8_9ACTN</name>
<accession>A0A941IQS8</accession>
<keyword evidence="3" id="KW-0732">Signal</keyword>
<dbReference type="GO" id="GO:0005975">
    <property type="term" value="P:carbohydrate metabolic process"/>
    <property type="evidence" value="ECO:0007669"/>
    <property type="project" value="InterPro"/>
</dbReference>
<dbReference type="RefSeq" id="WP_212531066.1">
    <property type="nucleotide sequence ID" value="NZ_JAGSOG010000150.1"/>
</dbReference>
<evidence type="ECO:0000256" key="2">
    <source>
        <dbReference type="ARBA" id="ARBA00023295"/>
    </source>
</evidence>
<evidence type="ECO:0000313" key="5">
    <source>
        <dbReference type="EMBL" id="MBR7836594.1"/>
    </source>
</evidence>
<organism evidence="5 6">
    <name type="scientific">Actinospica durhamensis</name>
    <dbReference type="NCBI Taxonomy" id="1508375"/>
    <lineage>
        <taxon>Bacteria</taxon>
        <taxon>Bacillati</taxon>
        <taxon>Actinomycetota</taxon>
        <taxon>Actinomycetes</taxon>
        <taxon>Catenulisporales</taxon>
        <taxon>Actinospicaceae</taxon>
        <taxon>Actinospica</taxon>
    </lineage>
</organism>
<evidence type="ECO:0000313" key="6">
    <source>
        <dbReference type="Proteomes" id="UP000675781"/>
    </source>
</evidence>
<comment type="caution">
    <text evidence="5">The sequence shown here is derived from an EMBL/GenBank/DDBJ whole genome shotgun (WGS) entry which is preliminary data.</text>
</comment>